<dbReference type="Proteomes" id="UP000318582">
    <property type="component" value="Unassembled WGS sequence"/>
</dbReference>
<feature type="region of interest" description="Disordered" evidence="6">
    <location>
        <begin position="1"/>
        <end position="87"/>
    </location>
</feature>
<feature type="compositionally biased region" description="Polar residues" evidence="6">
    <location>
        <begin position="36"/>
        <end position="47"/>
    </location>
</feature>
<dbReference type="EMBL" id="QEAQ01000099">
    <property type="protein sequence ID" value="TPX55687.1"/>
    <property type="molecule type" value="Genomic_DNA"/>
</dbReference>
<dbReference type="GO" id="GO:0032934">
    <property type="term" value="F:sterol binding"/>
    <property type="evidence" value="ECO:0007669"/>
    <property type="project" value="TreeGrafter"/>
</dbReference>
<dbReference type="GO" id="GO:0005886">
    <property type="term" value="C:plasma membrane"/>
    <property type="evidence" value="ECO:0007669"/>
    <property type="project" value="TreeGrafter"/>
</dbReference>
<dbReference type="PROSITE" id="PS51778">
    <property type="entry name" value="VAST"/>
    <property type="match status" value="1"/>
</dbReference>
<dbReference type="GO" id="GO:0032366">
    <property type="term" value="P:intracellular sterol transport"/>
    <property type="evidence" value="ECO:0007669"/>
    <property type="project" value="TreeGrafter"/>
</dbReference>
<dbReference type="InterPro" id="IPR004182">
    <property type="entry name" value="GRAM"/>
</dbReference>
<gene>
    <name evidence="9" type="ORF">PhCBS80983_g05124</name>
</gene>
<reference evidence="9 10" key="1">
    <citation type="journal article" date="2019" name="Sci. Rep.">
        <title>Comparative genomics of chytrid fungi reveal insights into the obligate biotrophic and pathogenic lifestyle of Synchytrium endobioticum.</title>
        <authorList>
            <person name="van de Vossenberg B.T.L.H."/>
            <person name="Warris S."/>
            <person name="Nguyen H.D.T."/>
            <person name="van Gent-Pelzer M.P.E."/>
            <person name="Joly D.L."/>
            <person name="van de Geest H.C."/>
            <person name="Bonants P.J.M."/>
            <person name="Smith D.S."/>
            <person name="Levesque C.A."/>
            <person name="van der Lee T.A.J."/>
        </authorList>
    </citation>
    <scope>NUCLEOTIDE SEQUENCE [LARGE SCALE GENOMIC DNA]</scope>
    <source>
        <strain evidence="9 10">CBS 809.83</strain>
    </source>
</reference>
<evidence type="ECO:0000256" key="6">
    <source>
        <dbReference type="SAM" id="MobiDB-lite"/>
    </source>
</evidence>
<name>A0A507DWY2_9FUNG</name>
<evidence type="ECO:0000256" key="4">
    <source>
        <dbReference type="ARBA" id="ARBA00022989"/>
    </source>
</evidence>
<feature type="compositionally biased region" description="Low complexity" evidence="6">
    <location>
        <begin position="278"/>
        <end position="295"/>
    </location>
</feature>
<feature type="compositionally biased region" description="Low complexity" evidence="6">
    <location>
        <begin position="405"/>
        <end position="416"/>
    </location>
</feature>
<dbReference type="GO" id="GO:0120015">
    <property type="term" value="F:sterol transfer activity"/>
    <property type="evidence" value="ECO:0007669"/>
    <property type="project" value="TreeGrafter"/>
</dbReference>
<feature type="domain" description="VASt" evidence="8">
    <location>
        <begin position="348"/>
        <end position="546"/>
    </location>
</feature>
<dbReference type="Pfam" id="PF16016">
    <property type="entry name" value="VASt"/>
    <property type="match status" value="1"/>
</dbReference>
<dbReference type="PANTHER" id="PTHR23319">
    <property type="entry name" value="GRAM DOMAIN CONTAINING 1B, ISOFORM E"/>
    <property type="match status" value="1"/>
</dbReference>
<comment type="subcellular location">
    <subcellularLocation>
        <location evidence="1">Membrane</location>
        <topology evidence="1">Single-pass membrane protein</topology>
    </subcellularLocation>
</comment>
<feature type="transmembrane region" description="Helical" evidence="7">
    <location>
        <begin position="607"/>
        <end position="630"/>
    </location>
</feature>
<sequence>MSSAQEAMASPTPSPSLRPTATPSPASSVKGPGTPPSNDNDWHTNQPFFPFLDEVRATGESRQAATSDSSDEDNASTGSASLGRSRGRRSLNRLKEIVNASVETLGLAEITGSNGRDPATGLLLALERDNAEFHRIFPTISSEEKLVDDYACAWNREGLLIQGRMWISQHRVCFKGWTPNSNLCMPFEEIISLEKKTIALVFSNSLEIETSSAKYFFASFFNRDQTFHTLRKLWDARIQPCSCAGLGTCGSCFIKARNLSMRSSGEVLPRAKLLSVGDNSPSTDSNSPTTSSSSSLPRPGDSPTVKITGANGEDGEETVFPTPPATPVLQRKANSTPARCDCEEDRKRMRTVLDTTYPAPIEQVWDMWFTAGKQRDGGWYPYFLINNRKIREYAGGPWVTKDENSTSQTLPLSSTTAPGFSPSLSEMKEGYHRTLNYVMPLSGPIGPKQTRCKVSEEILSVTSDSVCLNIKADTPDVPSGNAFHVITRICLLHAPPSHTRAIVTTEIVFTKSSWIRAAIERATPEAQAKFYKELDETLKTKLSTISVTPSATSAAPAPQPNHRPLPVQRHKSLRIEDEFHDRASTNTPVARRAHGDLDLGSTFTSPILILLFILILAALCSLSMQAIALYKVLGILERVEARIGNQIFASM</sequence>
<comment type="similarity">
    <text evidence="2">Belongs to the YSP2 family.</text>
</comment>
<evidence type="ECO:0000259" key="8">
    <source>
        <dbReference type="PROSITE" id="PS51778"/>
    </source>
</evidence>
<dbReference type="GO" id="GO:0005739">
    <property type="term" value="C:mitochondrion"/>
    <property type="evidence" value="ECO:0007669"/>
    <property type="project" value="TreeGrafter"/>
</dbReference>
<keyword evidence="3 7" id="KW-0812">Transmembrane</keyword>
<dbReference type="Gene3D" id="2.30.29.30">
    <property type="entry name" value="Pleckstrin-homology domain (PH domain)/Phosphotyrosine-binding domain (PTB)"/>
    <property type="match status" value="1"/>
</dbReference>
<keyword evidence="5 7" id="KW-0472">Membrane</keyword>
<dbReference type="CDD" id="cd13220">
    <property type="entry name" value="PH-GRAM_GRAMDC"/>
    <property type="match status" value="1"/>
</dbReference>
<dbReference type="InterPro" id="IPR031968">
    <property type="entry name" value="VASt"/>
</dbReference>
<proteinExistence type="inferred from homology"/>
<evidence type="ECO:0000256" key="2">
    <source>
        <dbReference type="ARBA" id="ARBA00006582"/>
    </source>
</evidence>
<dbReference type="GO" id="GO:0032541">
    <property type="term" value="C:cortical endoplasmic reticulum"/>
    <property type="evidence" value="ECO:0007669"/>
    <property type="project" value="TreeGrafter"/>
</dbReference>
<evidence type="ECO:0000256" key="5">
    <source>
        <dbReference type="ARBA" id="ARBA00023136"/>
    </source>
</evidence>
<evidence type="ECO:0000256" key="1">
    <source>
        <dbReference type="ARBA" id="ARBA00004167"/>
    </source>
</evidence>
<evidence type="ECO:0000256" key="3">
    <source>
        <dbReference type="ARBA" id="ARBA00022692"/>
    </source>
</evidence>
<keyword evidence="4 7" id="KW-1133">Transmembrane helix</keyword>
<evidence type="ECO:0000256" key="7">
    <source>
        <dbReference type="SAM" id="Phobius"/>
    </source>
</evidence>
<dbReference type="STRING" id="109895.A0A507DWY2"/>
<keyword evidence="10" id="KW-1185">Reference proteome</keyword>
<feature type="region of interest" description="Disordered" evidence="6">
    <location>
        <begin position="272"/>
        <end position="340"/>
    </location>
</feature>
<dbReference type="GO" id="GO:0140268">
    <property type="term" value="C:endoplasmic reticulum-plasma membrane contact site"/>
    <property type="evidence" value="ECO:0007669"/>
    <property type="project" value="TreeGrafter"/>
</dbReference>
<accession>A0A507DWY2</accession>
<organism evidence="9 10">
    <name type="scientific">Powellomyces hirtus</name>
    <dbReference type="NCBI Taxonomy" id="109895"/>
    <lineage>
        <taxon>Eukaryota</taxon>
        <taxon>Fungi</taxon>
        <taxon>Fungi incertae sedis</taxon>
        <taxon>Chytridiomycota</taxon>
        <taxon>Chytridiomycota incertae sedis</taxon>
        <taxon>Chytridiomycetes</taxon>
        <taxon>Spizellomycetales</taxon>
        <taxon>Powellomycetaceae</taxon>
        <taxon>Powellomyces</taxon>
    </lineage>
</organism>
<comment type="caution">
    <text evidence="9">The sequence shown here is derived from an EMBL/GenBank/DDBJ whole genome shotgun (WGS) entry which is preliminary data.</text>
</comment>
<evidence type="ECO:0000313" key="9">
    <source>
        <dbReference type="EMBL" id="TPX55687.1"/>
    </source>
</evidence>
<dbReference type="InterPro" id="IPR011993">
    <property type="entry name" value="PH-like_dom_sf"/>
</dbReference>
<feature type="compositionally biased region" description="Polar residues" evidence="6">
    <location>
        <begin position="15"/>
        <end position="27"/>
    </location>
</feature>
<dbReference type="AlphaFoldDB" id="A0A507DWY2"/>
<evidence type="ECO:0000313" key="10">
    <source>
        <dbReference type="Proteomes" id="UP000318582"/>
    </source>
</evidence>
<dbReference type="InterPro" id="IPR051482">
    <property type="entry name" value="Cholesterol_transport"/>
</dbReference>
<dbReference type="GO" id="GO:0005789">
    <property type="term" value="C:endoplasmic reticulum membrane"/>
    <property type="evidence" value="ECO:0007669"/>
    <property type="project" value="TreeGrafter"/>
</dbReference>
<protein>
    <recommendedName>
        <fullName evidence="8">VASt domain-containing protein</fullName>
    </recommendedName>
</protein>
<dbReference type="PANTHER" id="PTHR23319:SF4">
    <property type="entry name" value="GRAM DOMAIN CONTAINING 1B, ISOFORM E"/>
    <property type="match status" value="1"/>
</dbReference>
<feature type="region of interest" description="Disordered" evidence="6">
    <location>
        <begin position="401"/>
        <end position="421"/>
    </location>
</feature>
<dbReference type="SMART" id="SM00568">
    <property type="entry name" value="GRAM"/>
    <property type="match status" value="1"/>
</dbReference>
<dbReference type="Pfam" id="PF02893">
    <property type="entry name" value="GRAM"/>
    <property type="match status" value="1"/>
</dbReference>